<dbReference type="EMBL" id="LQOP01000016">
    <property type="protein sequence ID" value="ORV26060.1"/>
    <property type="molecule type" value="Genomic_DNA"/>
</dbReference>
<evidence type="ECO:0000313" key="4">
    <source>
        <dbReference type="Proteomes" id="UP000193811"/>
    </source>
</evidence>
<organism evidence="1 3">
    <name type="scientific">Mycolicibacterium conceptionense</name>
    <dbReference type="NCBI Taxonomy" id="451644"/>
    <lineage>
        <taxon>Bacteria</taxon>
        <taxon>Bacillati</taxon>
        <taxon>Actinomycetota</taxon>
        <taxon>Actinomycetes</taxon>
        <taxon>Mycobacteriales</taxon>
        <taxon>Mycobacteriaceae</taxon>
        <taxon>Mycolicibacterium</taxon>
    </lineage>
</organism>
<dbReference type="GeneID" id="44296635"/>
<protein>
    <submittedName>
        <fullName evidence="1">Uncharacterized protein</fullName>
    </submittedName>
</protein>
<reference evidence="1 3" key="2">
    <citation type="submission" date="2016-06" db="EMBL/GenBank/DDBJ databases">
        <authorList>
            <person name="Kjaerup R.B."/>
            <person name="Dalgaard T.S."/>
            <person name="Juul-Madsen H.R."/>
        </authorList>
    </citation>
    <scope>NUCLEOTIDE SEQUENCE [LARGE SCALE GENOMIC DNA]</scope>
    <source>
        <strain evidence="1 3">ACS1953</strain>
    </source>
</reference>
<comment type="caution">
    <text evidence="1">The sequence shown here is derived from an EMBL/GenBank/DDBJ whole genome shotgun (WGS) entry which is preliminary data.</text>
</comment>
<dbReference type="Proteomes" id="UP000193811">
    <property type="component" value="Unassembled WGS sequence"/>
</dbReference>
<evidence type="ECO:0000313" key="2">
    <source>
        <dbReference type="EMBL" id="ORV26060.1"/>
    </source>
</evidence>
<dbReference type="Proteomes" id="UP000093779">
    <property type="component" value="Unassembled WGS sequence"/>
</dbReference>
<dbReference type="RefSeq" id="WP_064894741.1">
    <property type="nucleotide sequence ID" value="NZ_JACKVA010000035.1"/>
</dbReference>
<accession>A0A1A1Y4K7</accession>
<gene>
    <name evidence="1" type="ORF">A5726_06195</name>
    <name evidence="2" type="ORF">AWB98_14340</name>
</gene>
<dbReference type="EMBL" id="LZHX01000021">
    <property type="protein sequence ID" value="OBF26252.1"/>
    <property type="molecule type" value="Genomic_DNA"/>
</dbReference>
<evidence type="ECO:0000313" key="3">
    <source>
        <dbReference type="Proteomes" id="UP000093779"/>
    </source>
</evidence>
<reference evidence="2 4" key="1">
    <citation type="submission" date="2016-01" db="EMBL/GenBank/DDBJ databases">
        <title>The new phylogeny of the genus Mycobacterium.</title>
        <authorList>
            <person name="Tarcisio F."/>
            <person name="Conor M."/>
            <person name="Antonella G."/>
            <person name="Elisabetta G."/>
            <person name="Giulia F.S."/>
            <person name="Sara T."/>
            <person name="Anna F."/>
            <person name="Clotilde B."/>
            <person name="Roberto B."/>
            <person name="Veronica D.S."/>
            <person name="Fabio R."/>
            <person name="Monica P."/>
            <person name="Olivier J."/>
            <person name="Enrico T."/>
            <person name="Nicola S."/>
        </authorList>
    </citation>
    <scope>NUCLEOTIDE SEQUENCE [LARGE SCALE GENOMIC DNA]</scope>
    <source>
        <strain evidence="2 4">CCUG 50187</strain>
    </source>
</reference>
<name>A0A1A1Y4K7_9MYCO</name>
<keyword evidence="4" id="KW-1185">Reference proteome</keyword>
<dbReference type="AlphaFoldDB" id="A0A1A1Y4K7"/>
<sequence>MTAPPDDQLASATSAMREAQTLERQLGAARLHAEESAARAAAAEGRLGAESRDVDKLESLSLTKIWAHLKGSHADDLVRETAERECAEYDYLTQRARADADQRHVEYLTNRIAALGDVRLDLERALNAKEQWLRENDGPGAARLIEIASMRGRLTAELAEMEQASAAGQRALQNLRSAAAQLDSARSWSAYDTWFDGGLIASMVKEGKLDGVAASLRSADTDLKRFSTELADVHMEGVQLIELSSFTRVFDVWFDNFFTDFAVRDRIIEAQEKVDQAIAGIKRILGDLDRRTRAHAGELNRLAAERADLLA</sequence>
<proteinExistence type="predicted"/>
<evidence type="ECO:0000313" key="1">
    <source>
        <dbReference type="EMBL" id="OBF26252.1"/>
    </source>
</evidence>